<organism evidence="1 2">
    <name type="scientific">Cardamine amara subsp. amara</name>
    <dbReference type="NCBI Taxonomy" id="228776"/>
    <lineage>
        <taxon>Eukaryota</taxon>
        <taxon>Viridiplantae</taxon>
        <taxon>Streptophyta</taxon>
        <taxon>Embryophyta</taxon>
        <taxon>Tracheophyta</taxon>
        <taxon>Spermatophyta</taxon>
        <taxon>Magnoliopsida</taxon>
        <taxon>eudicotyledons</taxon>
        <taxon>Gunneridae</taxon>
        <taxon>Pentapetalae</taxon>
        <taxon>rosids</taxon>
        <taxon>malvids</taxon>
        <taxon>Brassicales</taxon>
        <taxon>Brassicaceae</taxon>
        <taxon>Cardamineae</taxon>
        <taxon>Cardamine</taxon>
    </lineage>
</organism>
<protein>
    <submittedName>
        <fullName evidence="1">Uncharacterized protein</fullName>
    </submittedName>
</protein>
<dbReference type="Proteomes" id="UP001558713">
    <property type="component" value="Unassembled WGS sequence"/>
</dbReference>
<dbReference type="EMBL" id="JBANAX010000916">
    <property type="protein sequence ID" value="KAL1188676.1"/>
    <property type="molecule type" value="Genomic_DNA"/>
</dbReference>
<reference evidence="1 2" key="1">
    <citation type="submission" date="2024-04" db="EMBL/GenBank/DDBJ databases">
        <title>Genome assembly C_amara_ONT_v2.</title>
        <authorList>
            <person name="Yant L."/>
            <person name="Moore C."/>
            <person name="Slenker M."/>
        </authorList>
    </citation>
    <scope>NUCLEOTIDE SEQUENCE [LARGE SCALE GENOMIC DNA]</scope>
    <source>
        <tissue evidence="1">Leaf</tissue>
    </source>
</reference>
<dbReference type="AlphaFoldDB" id="A0ABD0Z3X3"/>
<comment type="caution">
    <text evidence="1">The sequence shown here is derived from an EMBL/GenBank/DDBJ whole genome shotgun (WGS) entry which is preliminary data.</text>
</comment>
<gene>
    <name evidence="1" type="ORF">V5N11_022917</name>
</gene>
<evidence type="ECO:0000313" key="2">
    <source>
        <dbReference type="Proteomes" id="UP001558713"/>
    </source>
</evidence>
<evidence type="ECO:0000313" key="1">
    <source>
        <dbReference type="EMBL" id="KAL1188676.1"/>
    </source>
</evidence>
<sequence length="68" mass="7248">MASEAPSWADQWGTGGIGVMAAEETTNGKKEVAGKTKAGINRAKIVAFIGVNWMKNLVQRKKKDPTSS</sequence>
<keyword evidence="2" id="KW-1185">Reference proteome</keyword>
<proteinExistence type="predicted"/>
<name>A0ABD0Z3X3_CARAN</name>
<accession>A0ABD0Z3X3</accession>